<organism evidence="1">
    <name type="scientific">marine sediment metagenome</name>
    <dbReference type="NCBI Taxonomy" id="412755"/>
    <lineage>
        <taxon>unclassified sequences</taxon>
        <taxon>metagenomes</taxon>
        <taxon>ecological metagenomes</taxon>
    </lineage>
</organism>
<accession>X1IDN0</accession>
<gene>
    <name evidence="1" type="ORF">S03H2_57330</name>
</gene>
<dbReference type="AlphaFoldDB" id="X1IDN0"/>
<reference evidence="1" key="1">
    <citation type="journal article" date="2014" name="Front. Microbiol.">
        <title>High frequency of phylogenetically diverse reductive dehalogenase-homologous genes in deep subseafloor sedimentary metagenomes.</title>
        <authorList>
            <person name="Kawai M."/>
            <person name="Futagami T."/>
            <person name="Toyoda A."/>
            <person name="Takaki Y."/>
            <person name="Nishi S."/>
            <person name="Hori S."/>
            <person name="Arai W."/>
            <person name="Tsubouchi T."/>
            <person name="Morono Y."/>
            <person name="Uchiyama I."/>
            <person name="Ito T."/>
            <person name="Fujiyama A."/>
            <person name="Inagaki F."/>
            <person name="Takami H."/>
        </authorList>
    </citation>
    <scope>NUCLEOTIDE SEQUENCE</scope>
    <source>
        <strain evidence="1">Expedition CK06-06</strain>
    </source>
</reference>
<feature type="non-terminal residue" evidence="1">
    <location>
        <position position="1"/>
    </location>
</feature>
<evidence type="ECO:0008006" key="2">
    <source>
        <dbReference type="Google" id="ProtNLM"/>
    </source>
</evidence>
<proteinExistence type="predicted"/>
<sequence length="99" mass="11199">RLGMDDIGEENDVNVQIGDRQDRYTLRYGIVRSRLGFGVDFSLPRRTTLSLDIFDPNNLRADLLANIPVVPGRDDWNILVGARDLGEDELFVGGVRLKR</sequence>
<dbReference type="EMBL" id="BARU01036746">
    <property type="protein sequence ID" value="GAH80486.1"/>
    <property type="molecule type" value="Genomic_DNA"/>
</dbReference>
<name>X1IDN0_9ZZZZ</name>
<protein>
    <recommendedName>
        <fullName evidence="2">TonB-dependent receptor-like beta-barrel domain-containing protein</fullName>
    </recommendedName>
</protein>
<comment type="caution">
    <text evidence="1">The sequence shown here is derived from an EMBL/GenBank/DDBJ whole genome shotgun (WGS) entry which is preliminary data.</text>
</comment>
<evidence type="ECO:0000313" key="1">
    <source>
        <dbReference type="EMBL" id="GAH80486.1"/>
    </source>
</evidence>